<keyword evidence="11" id="KW-1185">Reference proteome</keyword>
<accession>A0A1H7F8H3</accession>
<dbReference type="GO" id="GO:0030791">
    <property type="term" value="F:arsenite methyltransferase activity"/>
    <property type="evidence" value="ECO:0007669"/>
    <property type="project" value="UniProtKB-EC"/>
</dbReference>
<evidence type="ECO:0000256" key="7">
    <source>
        <dbReference type="ARBA" id="ARBA00047943"/>
    </source>
</evidence>
<dbReference type="PANTHER" id="PTHR43675:SF8">
    <property type="entry name" value="ARSENITE METHYLTRANSFERASE"/>
    <property type="match status" value="1"/>
</dbReference>
<evidence type="ECO:0000256" key="8">
    <source>
        <dbReference type="ARBA" id="ARBA00048428"/>
    </source>
</evidence>
<dbReference type="Gene3D" id="3.40.5.100">
    <property type="match status" value="1"/>
</dbReference>
<protein>
    <recommendedName>
        <fullName evidence="5">Arsenite methyltransferase</fullName>
        <ecNumber evidence="4">2.1.1.137</ecNumber>
    </recommendedName>
</protein>
<dbReference type="STRING" id="1429083.GCA_001885685_02427"/>
<dbReference type="InterPro" id="IPR026669">
    <property type="entry name" value="Arsenite_MeTrfase-like"/>
</dbReference>
<comment type="catalytic activity">
    <reaction evidence="6">
        <text>arsenic triglutathione + [thioredoxin]-dithiol + S-adenosyl-L-methionine + 2 H2O = methylarsonous acid + [thioredoxin]-disulfide + 3 glutathione + S-adenosyl-L-homocysteine + H(+)</text>
        <dbReference type="Rhea" id="RHEA:69460"/>
        <dbReference type="Rhea" id="RHEA-COMP:10698"/>
        <dbReference type="Rhea" id="RHEA-COMP:10700"/>
        <dbReference type="ChEBI" id="CHEBI:15377"/>
        <dbReference type="ChEBI" id="CHEBI:15378"/>
        <dbReference type="ChEBI" id="CHEBI:17826"/>
        <dbReference type="ChEBI" id="CHEBI:29950"/>
        <dbReference type="ChEBI" id="CHEBI:50058"/>
        <dbReference type="ChEBI" id="CHEBI:57856"/>
        <dbReference type="ChEBI" id="CHEBI:57925"/>
        <dbReference type="ChEBI" id="CHEBI:59789"/>
        <dbReference type="ChEBI" id="CHEBI:183640"/>
        <dbReference type="EC" id="2.1.1.137"/>
    </reaction>
</comment>
<dbReference type="PANTHER" id="PTHR43675">
    <property type="entry name" value="ARSENITE METHYLTRANSFERASE"/>
    <property type="match status" value="1"/>
</dbReference>
<dbReference type="InterPro" id="IPR029063">
    <property type="entry name" value="SAM-dependent_MTases_sf"/>
</dbReference>
<dbReference type="GO" id="GO:0032259">
    <property type="term" value="P:methylation"/>
    <property type="evidence" value="ECO:0007669"/>
    <property type="project" value="UniProtKB-KW"/>
</dbReference>
<evidence type="ECO:0000256" key="2">
    <source>
        <dbReference type="ARBA" id="ARBA00022691"/>
    </source>
</evidence>
<dbReference type="AlphaFoldDB" id="A0A1H7F8H3"/>
<dbReference type="Pfam" id="PF13847">
    <property type="entry name" value="Methyltransf_31"/>
    <property type="match status" value="1"/>
</dbReference>
<dbReference type="Gene3D" id="3.40.50.150">
    <property type="entry name" value="Vaccinia Virus protein VP39"/>
    <property type="match status" value="1"/>
</dbReference>
<dbReference type="InterPro" id="IPR025714">
    <property type="entry name" value="Methyltranfer_dom"/>
</dbReference>
<reference evidence="10 11" key="1">
    <citation type="submission" date="2016-10" db="EMBL/GenBank/DDBJ databases">
        <authorList>
            <person name="de Groot N.N."/>
        </authorList>
    </citation>
    <scope>NUCLEOTIDE SEQUENCE [LARGE SCALE GENOMIC DNA]</scope>
    <source>
        <strain evidence="10 11">JCM 19513</strain>
    </source>
</reference>
<dbReference type="SUPFAM" id="SSF53335">
    <property type="entry name" value="S-adenosyl-L-methionine-dependent methyltransferases"/>
    <property type="match status" value="1"/>
</dbReference>
<evidence type="ECO:0000256" key="4">
    <source>
        <dbReference type="ARBA" id="ARBA00034521"/>
    </source>
</evidence>
<organism evidence="10 11">
    <name type="scientific">Atopomonas hussainii</name>
    <dbReference type="NCBI Taxonomy" id="1429083"/>
    <lineage>
        <taxon>Bacteria</taxon>
        <taxon>Pseudomonadati</taxon>
        <taxon>Pseudomonadota</taxon>
        <taxon>Gammaproteobacteria</taxon>
        <taxon>Pseudomonadales</taxon>
        <taxon>Pseudomonadaceae</taxon>
        <taxon>Atopomonas</taxon>
    </lineage>
</organism>
<gene>
    <name evidence="10" type="ORF">SAMN05216214_101127</name>
</gene>
<feature type="domain" description="Methyltransferase" evidence="9">
    <location>
        <begin position="61"/>
        <end position="212"/>
    </location>
</feature>
<keyword evidence="10" id="KW-0489">Methyltransferase</keyword>
<name>A0A1H7F8H3_9GAMM</name>
<dbReference type="CDD" id="cd02440">
    <property type="entry name" value="AdoMet_MTases"/>
    <property type="match status" value="1"/>
</dbReference>
<evidence type="ECO:0000256" key="1">
    <source>
        <dbReference type="ARBA" id="ARBA00022679"/>
    </source>
</evidence>
<comment type="similarity">
    <text evidence="3">Belongs to the methyltransferase superfamily. Arsenite methyltransferase family.</text>
</comment>
<dbReference type="RefSeq" id="WP_074864085.1">
    <property type="nucleotide sequence ID" value="NZ_FOAS01000001.1"/>
</dbReference>
<sequence length="345" mass="37986">MHESVQDYYGKTLQSSSDLKTSACCDASSMPNWLKPLLANVHDEVMARYYGCGLVAPQLLDGLSILDLGSGSGRDCYVLAQMVGAQGKVLGVDMTTEQLAVAREHQGWHAERFGFANVEFREGYIEKLDALGLADNSFDVIVSNCVINLSPDKDAVLREAYRLLKPGGELYFSDVYADRRVPAEVRDDPVLYGECLGGALYWNDFENLAKQHGFSDPRLVEDRPIEVTDPALAAKLGNIRFYSATYRLFKLKGLEPACEDYGQAVIYHGSIPGSEHAFTLDKHHFIETGKVFPVCGNTWHMLHATRFAPHFTFIGDFSRHYGLFEGCGGGIPYDQQTAAGAGGCC</sequence>
<dbReference type="Proteomes" id="UP000185766">
    <property type="component" value="Unassembled WGS sequence"/>
</dbReference>
<evidence type="ECO:0000256" key="3">
    <source>
        <dbReference type="ARBA" id="ARBA00034487"/>
    </source>
</evidence>
<comment type="catalytic activity">
    <reaction evidence="8">
        <text>arsenic triglutathione + 3 [thioredoxin]-dithiol + 3 S-adenosyl-L-methionine = trimethylarsine + 3 [thioredoxin]-disulfide + 3 glutathione + 3 S-adenosyl-L-homocysteine + 3 H(+)</text>
        <dbReference type="Rhea" id="RHEA:69432"/>
        <dbReference type="Rhea" id="RHEA-COMP:10698"/>
        <dbReference type="Rhea" id="RHEA-COMP:10700"/>
        <dbReference type="ChEBI" id="CHEBI:15378"/>
        <dbReference type="ChEBI" id="CHEBI:27130"/>
        <dbReference type="ChEBI" id="CHEBI:29950"/>
        <dbReference type="ChEBI" id="CHEBI:50058"/>
        <dbReference type="ChEBI" id="CHEBI:57856"/>
        <dbReference type="ChEBI" id="CHEBI:57925"/>
        <dbReference type="ChEBI" id="CHEBI:59789"/>
        <dbReference type="ChEBI" id="CHEBI:183640"/>
        <dbReference type="EC" id="2.1.1.137"/>
    </reaction>
</comment>
<dbReference type="EC" id="2.1.1.137" evidence="4"/>
<comment type="catalytic activity">
    <reaction evidence="7">
        <text>arsenic triglutathione + 2 [thioredoxin]-dithiol + 2 S-adenosyl-L-methionine + H2O = dimethylarsinous acid + 2 [thioredoxin]-disulfide + 3 glutathione + 2 S-adenosyl-L-homocysteine + 2 H(+)</text>
        <dbReference type="Rhea" id="RHEA:69464"/>
        <dbReference type="Rhea" id="RHEA-COMP:10698"/>
        <dbReference type="Rhea" id="RHEA-COMP:10700"/>
        <dbReference type="ChEBI" id="CHEBI:15377"/>
        <dbReference type="ChEBI" id="CHEBI:15378"/>
        <dbReference type="ChEBI" id="CHEBI:23808"/>
        <dbReference type="ChEBI" id="CHEBI:29950"/>
        <dbReference type="ChEBI" id="CHEBI:50058"/>
        <dbReference type="ChEBI" id="CHEBI:57856"/>
        <dbReference type="ChEBI" id="CHEBI:57925"/>
        <dbReference type="ChEBI" id="CHEBI:59789"/>
        <dbReference type="ChEBI" id="CHEBI:183640"/>
        <dbReference type="EC" id="2.1.1.137"/>
    </reaction>
</comment>
<keyword evidence="2" id="KW-0949">S-adenosyl-L-methionine</keyword>
<dbReference type="EMBL" id="FOAS01000001">
    <property type="protein sequence ID" value="SEK21647.1"/>
    <property type="molecule type" value="Genomic_DNA"/>
</dbReference>
<evidence type="ECO:0000259" key="9">
    <source>
        <dbReference type="Pfam" id="PF13847"/>
    </source>
</evidence>
<proteinExistence type="inferred from homology"/>
<evidence type="ECO:0000256" key="5">
    <source>
        <dbReference type="ARBA" id="ARBA00034545"/>
    </source>
</evidence>
<evidence type="ECO:0000256" key="6">
    <source>
        <dbReference type="ARBA" id="ARBA00047941"/>
    </source>
</evidence>
<evidence type="ECO:0000313" key="10">
    <source>
        <dbReference type="EMBL" id="SEK21647.1"/>
    </source>
</evidence>
<evidence type="ECO:0000313" key="11">
    <source>
        <dbReference type="Proteomes" id="UP000185766"/>
    </source>
</evidence>
<keyword evidence="1 10" id="KW-0808">Transferase</keyword>